<dbReference type="HAMAP" id="MF_00014">
    <property type="entry name" value="Ribosome_mat_RimM"/>
    <property type="match status" value="1"/>
</dbReference>
<dbReference type="Pfam" id="PF24986">
    <property type="entry name" value="PRC_RimM"/>
    <property type="match status" value="1"/>
</dbReference>
<dbReference type="InterPro" id="IPR002676">
    <property type="entry name" value="RimM_N"/>
</dbReference>
<evidence type="ECO:0000259" key="6">
    <source>
        <dbReference type="Pfam" id="PF01782"/>
    </source>
</evidence>
<proteinExistence type="inferred from homology"/>
<dbReference type="FunFam" id="2.30.30.240:FF:000002">
    <property type="entry name" value="Ribosome maturation factor rimM"/>
    <property type="match status" value="1"/>
</dbReference>
<evidence type="ECO:0000259" key="7">
    <source>
        <dbReference type="Pfam" id="PF24986"/>
    </source>
</evidence>
<dbReference type="PANTHER" id="PTHR11952:SF10">
    <property type="entry name" value="16S RRNA PROCESSING PROTEIN RIMM FAMILY"/>
    <property type="match status" value="1"/>
</dbReference>
<evidence type="ECO:0000313" key="9">
    <source>
        <dbReference type="Proteomes" id="UP000290289"/>
    </source>
</evidence>
<evidence type="ECO:0000313" key="8">
    <source>
        <dbReference type="EMBL" id="RXH99018.1"/>
    </source>
</evidence>
<dbReference type="STRING" id="3750.A0A498JT52"/>
<dbReference type="PANTHER" id="PTHR11952">
    <property type="entry name" value="UDP- GLUCOSE PYROPHOSPHORYLASE"/>
    <property type="match status" value="1"/>
</dbReference>
<dbReference type="Proteomes" id="UP000290289">
    <property type="component" value="Chromosome 5"/>
</dbReference>
<dbReference type="Gene3D" id="3.90.550.10">
    <property type="entry name" value="Spore Coat Polysaccharide Biosynthesis Protein SpsA, Chain A"/>
    <property type="match status" value="1"/>
</dbReference>
<dbReference type="Pfam" id="PF01655">
    <property type="entry name" value="Ribosomal_L32e"/>
    <property type="match status" value="1"/>
</dbReference>
<organism evidence="8 9">
    <name type="scientific">Malus domestica</name>
    <name type="common">Apple</name>
    <name type="synonym">Pyrus malus</name>
    <dbReference type="NCBI Taxonomy" id="3750"/>
    <lineage>
        <taxon>Eukaryota</taxon>
        <taxon>Viridiplantae</taxon>
        <taxon>Streptophyta</taxon>
        <taxon>Embryophyta</taxon>
        <taxon>Tracheophyta</taxon>
        <taxon>Spermatophyta</taxon>
        <taxon>Magnoliopsida</taxon>
        <taxon>eudicotyledons</taxon>
        <taxon>Gunneridae</taxon>
        <taxon>Pentapetalae</taxon>
        <taxon>rosids</taxon>
        <taxon>fabids</taxon>
        <taxon>Rosales</taxon>
        <taxon>Rosaceae</taxon>
        <taxon>Amygdaloideae</taxon>
        <taxon>Maleae</taxon>
        <taxon>Malus</taxon>
    </lineage>
</organism>
<comment type="caution">
    <text evidence="8">The sequence shown here is derived from an EMBL/GenBank/DDBJ whole genome shotgun (WGS) entry which is preliminary data.</text>
</comment>
<dbReference type="Gene3D" id="2.40.30.60">
    <property type="entry name" value="RimM"/>
    <property type="match status" value="1"/>
</dbReference>
<dbReference type="GO" id="GO:0003977">
    <property type="term" value="F:UDP-N-acetylglucosamine diphosphorylase activity"/>
    <property type="evidence" value="ECO:0007669"/>
    <property type="project" value="TreeGrafter"/>
</dbReference>
<dbReference type="InterPro" id="IPR002618">
    <property type="entry name" value="UDPGP_fam"/>
</dbReference>
<evidence type="ECO:0008006" key="10">
    <source>
        <dbReference type="Google" id="ProtNLM"/>
    </source>
</evidence>
<dbReference type="InterPro" id="IPR011961">
    <property type="entry name" value="RimM"/>
</dbReference>
<dbReference type="GO" id="GO:0005840">
    <property type="term" value="C:ribosome"/>
    <property type="evidence" value="ECO:0007669"/>
    <property type="project" value="UniProtKB-KW"/>
</dbReference>
<dbReference type="GO" id="GO:0043022">
    <property type="term" value="F:ribosome binding"/>
    <property type="evidence" value="ECO:0007669"/>
    <property type="project" value="InterPro"/>
</dbReference>
<dbReference type="NCBIfam" id="TIGR02273">
    <property type="entry name" value="16S_RimM"/>
    <property type="match status" value="1"/>
</dbReference>
<dbReference type="SUPFAM" id="SSF50447">
    <property type="entry name" value="Translation proteins"/>
    <property type="match status" value="1"/>
</dbReference>
<dbReference type="SUPFAM" id="SSF50346">
    <property type="entry name" value="PRC-barrel domain"/>
    <property type="match status" value="1"/>
</dbReference>
<dbReference type="Gene3D" id="2.30.30.240">
    <property type="entry name" value="PRC-barrel domain"/>
    <property type="match status" value="1"/>
</dbReference>
<dbReference type="Pfam" id="PF01782">
    <property type="entry name" value="RimM"/>
    <property type="match status" value="1"/>
</dbReference>
<evidence type="ECO:0000256" key="3">
    <source>
        <dbReference type="ARBA" id="ARBA00022695"/>
    </source>
</evidence>
<feature type="domain" description="RimM N-terminal" evidence="6">
    <location>
        <begin position="79"/>
        <end position="167"/>
    </location>
</feature>
<evidence type="ECO:0000256" key="1">
    <source>
        <dbReference type="ARBA" id="ARBA00008431"/>
    </source>
</evidence>
<dbReference type="AlphaFoldDB" id="A0A498JT52"/>
<dbReference type="InterPro" id="IPR009000">
    <property type="entry name" value="Transl_B-barrel_sf"/>
</dbReference>
<feature type="domain" description="Ribosome maturation factor RimM PRC barrel" evidence="7">
    <location>
        <begin position="181"/>
        <end position="267"/>
    </location>
</feature>
<keyword evidence="9" id="KW-1185">Reference proteome</keyword>
<dbReference type="Pfam" id="PF01704">
    <property type="entry name" value="UDPGP"/>
    <property type="match status" value="1"/>
</dbReference>
<dbReference type="GO" id="GO:0003735">
    <property type="term" value="F:structural constituent of ribosome"/>
    <property type="evidence" value="ECO:0007669"/>
    <property type="project" value="InterPro"/>
</dbReference>
<dbReference type="InterPro" id="IPR036976">
    <property type="entry name" value="RimM_N_sf"/>
</dbReference>
<name>A0A498JT52_MALDO</name>
<evidence type="ECO:0000256" key="2">
    <source>
        <dbReference type="ARBA" id="ARBA00022679"/>
    </source>
</evidence>
<accession>A0A498JT52</accession>
<dbReference type="SMART" id="SM01393">
    <property type="entry name" value="Ribosomal_L32e"/>
    <property type="match status" value="1"/>
</dbReference>
<dbReference type="EMBL" id="RDQH01000331">
    <property type="protein sequence ID" value="RXH99018.1"/>
    <property type="molecule type" value="Genomic_DNA"/>
</dbReference>
<dbReference type="SUPFAM" id="SSF53448">
    <property type="entry name" value="Nucleotide-diphospho-sugar transferases"/>
    <property type="match status" value="1"/>
</dbReference>
<evidence type="ECO:0000256" key="5">
    <source>
        <dbReference type="ARBA" id="ARBA00023274"/>
    </source>
</evidence>
<dbReference type="InterPro" id="IPR039741">
    <property type="entry name" value="UDP-sugar_pyrophosphorylase"/>
</dbReference>
<comment type="similarity">
    <text evidence="1">Belongs to the eukaryotic ribosomal protein eL32 family.</text>
</comment>
<dbReference type="GO" id="GO:0006412">
    <property type="term" value="P:translation"/>
    <property type="evidence" value="ECO:0007669"/>
    <property type="project" value="InterPro"/>
</dbReference>
<keyword evidence="5" id="KW-0687">Ribonucleoprotein</keyword>
<dbReference type="InterPro" id="IPR036351">
    <property type="entry name" value="Ribosomal_eL32_sf"/>
</dbReference>
<protein>
    <recommendedName>
        <fullName evidence="10">RimM N-terminal domain-containing protein</fullName>
    </recommendedName>
</protein>
<dbReference type="CDD" id="cd00513">
    <property type="entry name" value="Ribosomal_L32_L32e"/>
    <property type="match status" value="1"/>
</dbReference>
<dbReference type="InterPro" id="IPR056792">
    <property type="entry name" value="PRC_RimM"/>
</dbReference>
<sequence length="736" mass="82975">MQRASSILCSSNPLPALPPTSHRLVAPFQTRPTRPDSVPSPLRLPLTRLRNYRLALPPLHSTVSEEIVETATAELGFTQVGYISNVHGLQGEIRVKPSTEFPELRFSKPGKRWLRQQVSGREIIQEVELVEGRGHPGQKSWILRLGGIETVDEARQLIGSALLVREEDRPQLEEGEIYTRDLVGMKVILKETGEPVGSVVNVFNSGASDLLQVMLDTSLDIVDSTGKPKPAGTRLSGHLVWIPFVEEIVPNVDMNRKEMQITPPKGLLELNLRFDERSKKERRQLEWKERKKLQKRLIAAKKKLCDMEQKHVFDGLRFGEKAQRSLLADQIVAVNSKLLQQALENVQIPSKRWNVTEMINALKARETTSTLEISEKCLVSSASKDKLGTHLHLQEKGLDLISKGKVAIALVVNDNGDQQGPQLASNPDLENSDGTETIMSSSLQTLLCDDQRFVKMEDRVSVPLVLVCSAQTVQSLRMHFSENDYFGFVPEKVWFLEEEKLPVVSNSVEEEKKHKILMKSPWEILQLPVGSGGVFSLLSSNNIPENLSEMGVEYIEVCSTNPGHVGANSLLLGFVNSWKSDFGIQIFKGRKEDYEKSFDFIFSTNLMTMLTKQIDKLQFYATPKQNSHVEMAGKEWVDVTPSSPNSYEFGCSIYSALKACPSNKICIMEPSWRRPKGIDSRVRRKFKGRVLMPNIGYGSDKKTRHYLPNHFKKFVVSNVKELELLMMHNSGRREEA</sequence>
<dbReference type="GO" id="GO:1990904">
    <property type="term" value="C:ribonucleoprotein complex"/>
    <property type="evidence" value="ECO:0007669"/>
    <property type="project" value="UniProtKB-KW"/>
</dbReference>
<dbReference type="GO" id="GO:0006048">
    <property type="term" value="P:UDP-N-acetylglucosamine biosynthetic process"/>
    <property type="evidence" value="ECO:0007669"/>
    <property type="project" value="TreeGrafter"/>
</dbReference>
<keyword evidence="3" id="KW-0548">Nucleotidyltransferase</keyword>
<dbReference type="InterPro" id="IPR011033">
    <property type="entry name" value="PRC_barrel-like_sf"/>
</dbReference>
<reference evidence="8 9" key="1">
    <citation type="submission" date="2018-10" db="EMBL/GenBank/DDBJ databases">
        <title>A high-quality apple genome assembly.</title>
        <authorList>
            <person name="Hu J."/>
        </authorList>
    </citation>
    <scope>NUCLEOTIDE SEQUENCE [LARGE SCALE GENOMIC DNA]</scope>
    <source>
        <strain evidence="9">cv. HFTH1</strain>
        <tissue evidence="8">Young leaf</tissue>
    </source>
</reference>
<keyword evidence="2" id="KW-0808">Transferase</keyword>
<dbReference type="InterPro" id="IPR029044">
    <property type="entry name" value="Nucleotide-diphossugar_trans"/>
</dbReference>
<keyword evidence="4" id="KW-0689">Ribosomal protein</keyword>
<dbReference type="GO" id="GO:0006364">
    <property type="term" value="P:rRNA processing"/>
    <property type="evidence" value="ECO:0007669"/>
    <property type="project" value="InterPro"/>
</dbReference>
<gene>
    <name evidence="8" type="ORF">DVH24_011343</name>
</gene>
<dbReference type="InterPro" id="IPR001515">
    <property type="entry name" value="Ribosomal_eL32"/>
</dbReference>
<dbReference type="SUPFAM" id="SSF52042">
    <property type="entry name" value="Ribosomal protein L32e"/>
    <property type="match status" value="1"/>
</dbReference>
<evidence type="ECO:0000256" key="4">
    <source>
        <dbReference type="ARBA" id="ARBA00022980"/>
    </source>
</evidence>